<dbReference type="InterPro" id="IPR057326">
    <property type="entry name" value="KR_dom"/>
</dbReference>
<dbReference type="Gene3D" id="3.30.70.250">
    <property type="entry name" value="Malonyl-CoA ACP transacylase, ACP-binding"/>
    <property type="match status" value="1"/>
</dbReference>
<dbReference type="InterPro" id="IPR049900">
    <property type="entry name" value="PKS_mFAS_DH"/>
</dbReference>
<feature type="domain" description="PKS/mFAS DH" evidence="10">
    <location>
        <begin position="1369"/>
        <end position="1659"/>
    </location>
</feature>
<dbReference type="PROSITE" id="PS00012">
    <property type="entry name" value="PHOSPHOPANTETHEINE"/>
    <property type="match status" value="1"/>
</dbReference>
<evidence type="ECO:0000256" key="5">
    <source>
        <dbReference type="ARBA" id="ARBA00023194"/>
    </source>
</evidence>
<sequence>MSDETDALSQVAIIGMAGRFPEAADVGAFWDNLAAGKNCLSFFSEEELREQGVSPALLAQPGYVRAKGVLDGADTFDAGFFGLSPREAELMDPQHRVFLECAWEALESAGYDPQAFPGRIGVFGGAGLNTYLLFNLLANRGVVETLGQYQTQLANDKDFLATRVSYKLGLKGPGITVQTACSTSLVAVHLACQSLLSGECDIALAGGVSVNVPLRNGYLHEPGGILSPDGHCRPFDAAAGGTVIGNGVALVVLRRLADAREQGDLVDAVIRGSAVNNDGALKVGYTAPSVEGQAEVIAEALGIAGVSPETVGYVETHGTGTALGDPIEIAALTRAYREETEARGYCALGSVKSNVGHLDAAAGATALIKATLALKHEAIPASLHFERADPELGLESSPFFVNTTHRPWPRDEAPRRAGVSSFGIGGTNAHVVLEEGPAPRPGEPGRPWQVLTLSARTDQALAQAAERLAVHLETNPGDELADVAFTLAARRRAFEQRRAVVCVDRADAVRRLRQAARVGETRTAGRAAKVAFLFPGQGTQYPGMARELYADEPVFRAELDRCLTLFAPHLDEDLRAALFPAPEEAEKAAERLEETALAQPALFAVEYALARTLMAWGLVPHAMAGHSIGEYVAACVAGVFTLEDATALVAARGRLMQATPHGAMLAVFLPEDETRALLDDDLCVAAVNAASLCVVAGPVGAVERLREKLAASGVGCRRLHTSHAFHSPLVEGAVAPFREEVRTIRLHPPRIPFGSNVSGTWIEDAEATDPEYWGTHLRSAVRFADNLSTLLADPDLLLLEVGPGRSLSNYARQHRSWTPDRVVAATLRQPREERPDRQVLLEAVGAMWSGGAEVDWEAQHDAGSRRRVRLPSYPFQRQRYWVDPGPADHAGQGVAEPGPAEPAGWTYTPSWRRLPPHASRPLAASGPWLVLGADLPLGRTLRQGLEAAGCTVVGVSAGDGFARDGERSFTVDPADRDDFERLFAALDADDLRPARALHLWSLAVEPTADLDRTRLDRAQDAGFHSLLALAQALSERAGHPPLALDVLTRGVFGVTGEEPLQPENATVLGPCTVIPQEVPDVTCRLLDLTGQILAAPPETLLDALRAAVAAPPAEQVLAWRGSHWWARTFDPVPLDAGEPGSGRLRDEGVYLVTGGLGGIGLALAAHLARSVRAPAIGLLGRGTFPPEDAWAQWLAEHGADDPTSTRIRRLQALRSLGARPVVLRADVTDAEQTSRAVEELRARFGALNGVVHAAGAPASGLLAGTSRADAEAVLAAKTRGTLVLDTVCSRDPLDFFLLCSSRTAVLGGPGQADYCAANAFLDAFAAWRTAGGSAPVTAVAWDTWRETGMAAGPHALPGADAGTGEDVGHPLLQRRLRRTESTEVFLTTIRTSESWVVDEHRMQGHGLVPGTTYLEMVRAAVEPLAAGREIEFRDVLFTLPVIVPDGQERELYTVLERTDGELSFRIRSRVPGAARNWQEHAAGSVLLHERVERTPRDVAELLEESGVEEVIEGEQALRQRLRLNFAAEGGIIRFAVQGRWRCLTRIHVGTRGMVAVLELPERYAADLDTYRLHPALLDVVGGASRVHAAEGYYLPFWYGSLRVVRGLTRRMACHIRIKEGGDTSGETLVCDADVYDDEGRLLVRLGDFIMKRIHEPEAMREQVESSAAAPAPEAPEPAAHEPGGLAALHALAAGMTAEEGTELFGRILRARPMPAHLVVSRQDLATVRRLAAEIDPARLAADLETAAPTAVHPRPELDTPYVAPGTEEEAAIAAIWQEALGVDPIGLHDDFFALGGHSLAAVQIGTRLRAHFGAELTLRDFFDLPTVANTARLLATGGSDSGTAAEEPAPIERLARDEPAEVTDVDALPDDEVDAMLRELLAAEAAEADMEGETEA</sequence>
<feature type="active site" description="Proton donor; for dehydratase activity" evidence="6">
    <location>
        <position position="1578"/>
    </location>
</feature>
<dbReference type="InterPro" id="IPR020841">
    <property type="entry name" value="PKS_Beta-ketoAc_synthase_dom"/>
</dbReference>
<feature type="domain" description="Carrier" evidence="8">
    <location>
        <begin position="1763"/>
        <end position="1838"/>
    </location>
</feature>
<dbReference type="InterPro" id="IPR014043">
    <property type="entry name" value="Acyl_transferase_dom"/>
</dbReference>
<proteinExistence type="predicted"/>
<dbReference type="Pfam" id="PF21394">
    <property type="entry name" value="Beta-ketacyl_N"/>
    <property type="match status" value="1"/>
</dbReference>
<dbReference type="PANTHER" id="PTHR43775">
    <property type="entry name" value="FATTY ACID SYNTHASE"/>
    <property type="match status" value="1"/>
</dbReference>
<comment type="caution">
    <text evidence="11">The sequence shown here is derived from an EMBL/GenBank/DDBJ whole genome shotgun (WGS) entry which is preliminary data.</text>
</comment>
<dbReference type="InterPro" id="IPR036291">
    <property type="entry name" value="NAD(P)-bd_dom_sf"/>
</dbReference>
<dbReference type="Gene3D" id="3.40.50.720">
    <property type="entry name" value="NAD(P)-binding Rossmann-like Domain"/>
    <property type="match status" value="1"/>
</dbReference>
<name>A0ABT0ZJN1_9ACTN</name>
<dbReference type="PANTHER" id="PTHR43775:SF37">
    <property type="entry name" value="SI:DKEY-61P9.11"/>
    <property type="match status" value="1"/>
</dbReference>
<keyword evidence="5" id="KW-0045">Antibiotic biosynthesis</keyword>
<dbReference type="Gene3D" id="3.30.70.3290">
    <property type="match status" value="1"/>
</dbReference>
<dbReference type="SMART" id="SM00825">
    <property type="entry name" value="PKS_KS"/>
    <property type="match status" value="1"/>
</dbReference>
<dbReference type="Gene3D" id="1.10.1200.10">
    <property type="entry name" value="ACP-like"/>
    <property type="match status" value="1"/>
</dbReference>
<dbReference type="Pfam" id="PF00109">
    <property type="entry name" value="ketoacyl-synt"/>
    <property type="match status" value="1"/>
</dbReference>
<dbReference type="Gene3D" id="3.10.129.110">
    <property type="entry name" value="Polyketide synthase dehydratase"/>
    <property type="match status" value="1"/>
</dbReference>
<dbReference type="InterPro" id="IPR036736">
    <property type="entry name" value="ACP-like_sf"/>
</dbReference>
<feature type="region of interest" description="C-terminal hotdog fold" evidence="6">
    <location>
        <begin position="1512"/>
        <end position="1659"/>
    </location>
</feature>
<dbReference type="EMBL" id="JAMWMR010000025">
    <property type="protein sequence ID" value="MCN9243773.1"/>
    <property type="molecule type" value="Genomic_DNA"/>
</dbReference>
<evidence type="ECO:0000256" key="2">
    <source>
        <dbReference type="ARBA" id="ARBA00022450"/>
    </source>
</evidence>
<feature type="domain" description="Ketosynthase family 3 (KS3)" evidence="9">
    <location>
        <begin position="8"/>
        <end position="435"/>
    </location>
</feature>
<evidence type="ECO:0000259" key="9">
    <source>
        <dbReference type="PROSITE" id="PS52004"/>
    </source>
</evidence>
<evidence type="ECO:0000256" key="4">
    <source>
        <dbReference type="ARBA" id="ARBA00022679"/>
    </source>
</evidence>
<dbReference type="SUPFAM" id="SSF53901">
    <property type="entry name" value="Thiolase-like"/>
    <property type="match status" value="1"/>
</dbReference>
<dbReference type="SUPFAM" id="SSF55048">
    <property type="entry name" value="Probable ACP-binding domain of malonyl-CoA ACP transacylase"/>
    <property type="match status" value="1"/>
</dbReference>
<feature type="compositionally biased region" description="Low complexity" evidence="7">
    <location>
        <begin position="1667"/>
        <end position="1681"/>
    </location>
</feature>
<dbReference type="Gene3D" id="3.40.47.10">
    <property type="match status" value="1"/>
</dbReference>
<dbReference type="InterPro" id="IPR016035">
    <property type="entry name" value="Acyl_Trfase/lysoPLipase"/>
</dbReference>
<evidence type="ECO:0000313" key="12">
    <source>
        <dbReference type="Proteomes" id="UP001523219"/>
    </source>
</evidence>
<dbReference type="InterPro" id="IPR014031">
    <property type="entry name" value="Ketoacyl_synth_C"/>
</dbReference>
<feature type="region of interest" description="Disordered" evidence="7">
    <location>
        <begin position="1836"/>
        <end position="1869"/>
    </location>
</feature>
<accession>A0ABT0ZJN1</accession>
<dbReference type="InterPro" id="IPR016039">
    <property type="entry name" value="Thiolase-like"/>
</dbReference>
<dbReference type="InterPro" id="IPR020806">
    <property type="entry name" value="PKS_PP-bd"/>
</dbReference>
<dbReference type="InterPro" id="IPR049490">
    <property type="entry name" value="C883_1060-like_KR_N"/>
</dbReference>
<evidence type="ECO:0000256" key="7">
    <source>
        <dbReference type="SAM" id="MobiDB-lite"/>
    </source>
</evidence>
<dbReference type="InterPro" id="IPR014030">
    <property type="entry name" value="Ketoacyl_synth_N"/>
</dbReference>
<reference evidence="11 12" key="1">
    <citation type="submission" date="2022-05" db="EMBL/GenBank/DDBJ databases">
        <title>Streptomyces sp. nov. RY43-2 isolated from soil of a peat swamp forest.</title>
        <authorList>
            <person name="Kanchanasin P."/>
            <person name="Tanasupawat S."/>
            <person name="Phongsopitanun W."/>
        </authorList>
    </citation>
    <scope>NUCLEOTIDE SEQUENCE [LARGE SCALE GENOMIC DNA]</scope>
    <source>
        <strain evidence="11 12">RY43-2</strain>
    </source>
</reference>
<dbReference type="CDD" id="cd00833">
    <property type="entry name" value="PKS"/>
    <property type="match status" value="1"/>
</dbReference>
<dbReference type="Pfam" id="PF08659">
    <property type="entry name" value="KR"/>
    <property type="match status" value="1"/>
</dbReference>
<keyword evidence="12" id="KW-1185">Reference proteome</keyword>
<dbReference type="InterPro" id="IPR050091">
    <property type="entry name" value="PKS_NRPS_Biosynth_Enz"/>
</dbReference>
<dbReference type="SUPFAM" id="SSF52151">
    <property type="entry name" value="FabD/lysophospholipase-like"/>
    <property type="match status" value="1"/>
</dbReference>
<dbReference type="InterPro" id="IPR020807">
    <property type="entry name" value="PKS_DH"/>
</dbReference>
<dbReference type="Proteomes" id="UP001523219">
    <property type="component" value="Unassembled WGS sequence"/>
</dbReference>
<dbReference type="SUPFAM" id="SSF51735">
    <property type="entry name" value="NAD(P)-binding Rossmann-fold domains"/>
    <property type="match status" value="2"/>
</dbReference>
<dbReference type="Pfam" id="PF21089">
    <property type="entry name" value="PKS_DH_N"/>
    <property type="match status" value="1"/>
</dbReference>
<protein>
    <submittedName>
        <fullName evidence="11">SDR family oxidoreductase</fullName>
    </submittedName>
</protein>
<organism evidence="11 12">
    <name type="scientific">Streptomyces macrolidinus</name>
    <dbReference type="NCBI Taxonomy" id="2952607"/>
    <lineage>
        <taxon>Bacteria</taxon>
        <taxon>Bacillati</taxon>
        <taxon>Actinomycetota</taxon>
        <taxon>Actinomycetes</taxon>
        <taxon>Kitasatosporales</taxon>
        <taxon>Streptomycetaceae</taxon>
        <taxon>Streptomyces</taxon>
    </lineage>
</organism>
<dbReference type="InterPro" id="IPR009081">
    <property type="entry name" value="PP-bd_ACP"/>
</dbReference>
<dbReference type="SMART" id="SM00826">
    <property type="entry name" value="PKS_DH"/>
    <property type="match status" value="1"/>
</dbReference>
<evidence type="ECO:0000259" key="10">
    <source>
        <dbReference type="PROSITE" id="PS52019"/>
    </source>
</evidence>
<dbReference type="InterPro" id="IPR013968">
    <property type="entry name" value="PKS_KR"/>
</dbReference>
<dbReference type="InterPro" id="IPR049552">
    <property type="entry name" value="PKS_DH_N"/>
</dbReference>
<evidence type="ECO:0000259" key="8">
    <source>
        <dbReference type="PROSITE" id="PS50075"/>
    </source>
</evidence>
<feature type="active site" description="Proton acceptor; for dehydratase activity" evidence="6">
    <location>
        <position position="1400"/>
    </location>
</feature>
<dbReference type="Pfam" id="PF00698">
    <property type="entry name" value="Acyl_transf_1"/>
    <property type="match status" value="1"/>
</dbReference>
<dbReference type="Pfam" id="PF00550">
    <property type="entry name" value="PP-binding"/>
    <property type="match status" value="1"/>
</dbReference>
<dbReference type="SMART" id="SM00823">
    <property type="entry name" value="PKS_PP"/>
    <property type="match status" value="1"/>
</dbReference>
<feature type="region of interest" description="Disordered" evidence="7">
    <location>
        <begin position="1660"/>
        <end position="1681"/>
    </location>
</feature>
<dbReference type="InterPro" id="IPR001227">
    <property type="entry name" value="Ac_transferase_dom_sf"/>
</dbReference>
<dbReference type="InterPro" id="IPR016036">
    <property type="entry name" value="Malonyl_transacylase_ACP-bd"/>
</dbReference>
<keyword evidence="4" id="KW-0808">Transferase</keyword>
<dbReference type="InterPro" id="IPR049551">
    <property type="entry name" value="PKS_DH_C"/>
</dbReference>
<dbReference type="Pfam" id="PF22621">
    <property type="entry name" value="CurL-like_PKS_C"/>
    <property type="match status" value="1"/>
</dbReference>
<dbReference type="PROSITE" id="PS52019">
    <property type="entry name" value="PKS_MFAS_DH"/>
    <property type="match status" value="1"/>
</dbReference>
<feature type="region of interest" description="Disordered" evidence="7">
    <location>
        <begin position="886"/>
        <end position="908"/>
    </location>
</feature>
<gene>
    <name evidence="11" type="ORF">NGF19_23830</name>
</gene>
<dbReference type="PROSITE" id="PS50075">
    <property type="entry name" value="CARRIER"/>
    <property type="match status" value="1"/>
</dbReference>
<evidence type="ECO:0000313" key="11">
    <source>
        <dbReference type="EMBL" id="MCN9243773.1"/>
    </source>
</evidence>
<dbReference type="InterPro" id="IPR006162">
    <property type="entry name" value="Ppantetheine_attach_site"/>
</dbReference>
<evidence type="ECO:0000256" key="1">
    <source>
        <dbReference type="ARBA" id="ARBA00004792"/>
    </source>
</evidence>
<evidence type="ECO:0000256" key="6">
    <source>
        <dbReference type="PROSITE-ProRule" id="PRU01363"/>
    </source>
</evidence>
<feature type="compositionally biased region" description="Acidic residues" evidence="7">
    <location>
        <begin position="1860"/>
        <end position="1869"/>
    </location>
</feature>
<keyword evidence="2" id="KW-0596">Phosphopantetheine</keyword>
<dbReference type="SMART" id="SM00822">
    <property type="entry name" value="PKS_KR"/>
    <property type="match status" value="1"/>
</dbReference>
<feature type="region of interest" description="N-terminal hotdog fold" evidence="6">
    <location>
        <begin position="1369"/>
        <end position="1492"/>
    </location>
</feature>
<dbReference type="Pfam" id="PF02801">
    <property type="entry name" value="Ketoacyl-synt_C"/>
    <property type="match status" value="1"/>
</dbReference>
<evidence type="ECO:0000256" key="3">
    <source>
        <dbReference type="ARBA" id="ARBA00022553"/>
    </source>
</evidence>
<comment type="pathway">
    <text evidence="1">Antibiotic biosynthesis.</text>
</comment>
<keyword evidence="3" id="KW-0597">Phosphoprotein</keyword>
<dbReference type="CDD" id="cd08953">
    <property type="entry name" value="KR_2_SDR_x"/>
    <property type="match status" value="1"/>
</dbReference>
<dbReference type="InterPro" id="IPR042104">
    <property type="entry name" value="PKS_dehydratase_sf"/>
</dbReference>
<dbReference type="PROSITE" id="PS52004">
    <property type="entry name" value="KS3_2"/>
    <property type="match status" value="1"/>
</dbReference>
<dbReference type="SUPFAM" id="SSF47336">
    <property type="entry name" value="ACP-like"/>
    <property type="match status" value="1"/>
</dbReference>
<dbReference type="Pfam" id="PF14765">
    <property type="entry name" value="PS-DH"/>
    <property type="match status" value="1"/>
</dbReference>
<dbReference type="Gene3D" id="3.40.366.10">
    <property type="entry name" value="Malonyl-Coenzyme A Acyl Carrier Protein, domain 2"/>
    <property type="match status" value="1"/>
</dbReference>
<dbReference type="RefSeq" id="WP_252427324.1">
    <property type="nucleotide sequence ID" value="NZ_JAMWMR010000025.1"/>
</dbReference>
<dbReference type="SMART" id="SM00827">
    <property type="entry name" value="PKS_AT"/>
    <property type="match status" value="1"/>
</dbReference>